<dbReference type="RefSeq" id="XP_020549885.1">
    <property type="nucleotide sequence ID" value="XM_020694226.1"/>
</dbReference>
<dbReference type="PANTHER" id="PTHR31739:SF33">
    <property type="entry name" value="CIS-ABIENOL SYNTHASE, CHLOROPLASTIC"/>
    <property type="match status" value="1"/>
</dbReference>
<dbReference type="Pfam" id="PF07727">
    <property type="entry name" value="RVT_2"/>
    <property type="match status" value="1"/>
</dbReference>
<dbReference type="GO" id="GO:0010333">
    <property type="term" value="F:terpene synthase activity"/>
    <property type="evidence" value="ECO:0007669"/>
    <property type="project" value="InterPro"/>
</dbReference>
<dbReference type="Pfam" id="PF03936">
    <property type="entry name" value="Terpene_synth_C"/>
    <property type="match status" value="1"/>
</dbReference>
<dbReference type="GO" id="GO:0009686">
    <property type="term" value="P:gibberellin biosynthetic process"/>
    <property type="evidence" value="ECO:0007669"/>
    <property type="project" value="TreeGrafter"/>
</dbReference>
<dbReference type="Pfam" id="PF01397">
    <property type="entry name" value="Terpene_synth"/>
    <property type="match status" value="1"/>
</dbReference>
<proteinExistence type="inferred from homology"/>
<evidence type="ECO:0000313" key="11">
    <source>
        <dbReference type="RefSeq" id="XP_020549885.1"/>
    </source>
</evidence>
<evidence type="ECO:0000256" key="2">
    <source>
        <dbReference type="ARBA" id="ARBA00004721"/>
    </source>
</evidence>
<dbReference type="InterPro" id="IPR008930">
    <property type="entry name" value="Terpenoid_cyclase/PrenylTrfase"/>
</dbReference>
<gene>
    <name evidence="11" type="primary">LOC105165084</name>
</gene>
<dbReference type="InterPro" id="IPR050148">
    <property type="entry name" value="Terpene_synthase-like"/>
</dbReference>
<dbReference type="Proteomes" id="UP000504604">
    <property type="component" value="Linkage group LG6"/>
</dbReference>
<dbReference type="Gene3D" id="1.50.10.160">
    <property type="match status" value="1"/>
</dbReference>
<dbReference type="SUPFAM" id="SSF48239">
    <property type="entry name" value="Terpenoid cyclases/Protein prenyltransferases"/>
    <property type="match status" value="2"/>
</dbReference>
<keyword evidence="4" id="KW-0479">Metal-binding</keyword>
<accession>A0A8M8V0L6</accession>
<dbReference type="GO" id="GO:0000287">
    <property type="term" value="F:magnesium ion binding"/>
    <property type="evidence" value="ECO:0007669"/>
    <property type="project" value="InterPro"/>
</dbReference>
<reference evidence="11" key="1">
    <citation type="submission" date="2025-08" db="UniProtKB">
        <authorList>
            <consortium name="RefSeq"/>
        </authorList>
    </citation>
    <scope>IDENTIFICATION</scope>
</reference>
<comment type="pathway">
    <text evidence="2">Secondary metabolite biosynthesis; terpenoid biosynthesis.</text>
</comment>
<dbReference type="InterPro" id="IPR008949">
    <property type="entry name" value="Isoprenoid_synthase_dom_sf"/>
</dbReference>
<keyword evidence="6" id="KW-0456">Lyase</keyword>
<dbReference type="GeneID" id="105165084"/>
<evidence type="ECO:0000256" key="5">
    <source>
        <dbReference type="ARBA" id="ARBA00022842"/>
    </source>
</evidence>
<keyword evidence="5" id="KW-0460">Magnesium</keyword>
<dbReference type="InterPro" id="IPR013103">
    <property type="entry name" value="RVT_2"/>
</dbReference>
<dbReference type="InterPro" id="IPR005630">
    <property type="entry name" value="Terpene_synthase_metal-bd"/>
</dbReference>
<dbReference type="SUPFAM" id="SSF48576">
    <property type="entry name" value="Terpenoid synthases"/>
    <property type="match status" value="1"/>
</dbReference>
<dbReference type="Gene3D" id="1.50.10.130">
    <property type="entry name" value="Terpene synthase, N-terminal domain"/>
    <property type="match status" value="2"/>
</dbReference>
<dbReference type="PANTHER" id="PTHR31739">
    <property type="entry name" value="ENT-COPALYL DIPHOSPHATE SYNTHASE, CHLOROPLASTIC"/>
    <property type="match status" value="1"/>
</dbReference>
<evidence type="ECO:0000313" key="10">
    <source>
        <dbReference type="Proteomes" id="UP000504604"/>
    </source>
</evidence>
<dbReference type="KEGG" id="sind:105165084"/>
<evidence type="ECO:0000256" key="1">
    <source>
        <dbReference type="ARBA" id="ARBA00001946"/>
    </source>
</evidence>
<evidence type="ECO:0000259" key="7">
    <source>
        <dbReference type="Pfam" id="PF01397"/>
    </source>
</evidence>
<feature type="domain" description="Terpene synthase N-terminal" evidence="7">
    <location>
        <begin position="245"/>
        <end position="340"/>
    </location>
</feature>
<evidence type="ECO:0000259" key="9">
    <source>
        <dbReference type="Pfam" id="PF07727"/>
    </source>
</evidence>
<keyword evidence="10" id="KW-1185">Reference proteome</keyword>
<evidence type="ECO:0000256" key="3">
    <source>
        <dbReference type="ARBA" id="ARBA00006333"/>
    </source>
</evidence>
<dbReference type="Gene3D" id="1.10.600.10">
    <property type="entry name" value="Farnesyl Diphosphate Synthase"/>
    <property type="match status" value="1"/>
</dbReference>
<dbReference type="SFLD" id="SFLDG01014">
    <property type="entry name" value="Terpene_Cyclase_Like_1_N-term"/>
    <property type="match status" value="1"/>
</dbReference>
<evidence type="ECO:0000256" key="6">
    <source>
        <dbReference type="ARBA" id="ARBA00023239"/>
    </source>
</evidence>
<organism evidence="10 11">
    <name type="scientific">Sesamum indicum</name>
    <name type="common">Oriental sesame</name>
    <name type="synonym">Sesamum orientale</name>
    <dbReference type="NCBI Taxonomy" id="4182"/>
    <lineage>
        <taxon>Eukaryota</taxon>
        <taxon>Viridiplantae</taxon>
        <taxon>Streptophyta</taxon>
        <taxon>Embryophyta</taxon>
        <taxon>Tracheophyta</taxon>
        <taxon>Spermatophyta</taxon>
        <taxon>Magnoliopsida</taxon>
        <taxon>eudicotyledons</taxon>
        <taxon>Gunneridae</taxon>
        <taxon>Pentapetalae</taxon>
        <taxon>asterids</taxon>
        <taxon>lamiids</taxon>
        <taxon>Lamiales</taxon>
        <taxon>Pedaliaceae</taxon>
        <taxon>Sesamum</taxon>
    </lineage>
</organism>
<evidence type="ECO:0000259" key="8">
    <source>
        <dbReference type="Pfam" id="PF03936"/>
    </source>
</evidence>
<evidence type="ECO:0000256" key="4">
    <source>
        <dbReference type="ARBA" id="ARBA00022723"/>
    </source>
</evidence>
<comment type="cofactor">
    <cofactor evidence="1">
        <name>Mg(2+)</name>
        <dbReference type="ChEBI" id="CHEBI:18420"/>
    </cofactor>
</comment>
<dbReference type="InterPro" id="IPR036965">
    <property type="entry name" value="Terpene_synth_N_sf"/>
</dbReference>
<dbReference type="FunFam" id="1.10.600.10:FF:000005">
    <property type="entry name" value="Ent-kaur-16-ene synthase, chloroplastic"/>
    <property type="match status" value="1"/>
</dbReference>
<dbReference type="GO" id="GO:0009507">
    <property type="term" value="C:chloroplast"/>
    <property type="evidence" value="ECO:0007669"/>
    <property type="project" value="TreeGrafter"/>
</dbReference>
<feature type="domain" description="Terpene synthase metal-binding" evidence="8">
    <location>
        <begin position="487"/>
        <end position="722"/>
    </location>
</feature>
<name>A0A8M8V0L6_SESIN</name>
<protein>
    <submittedName>
        <fullName evidence="11">Cis-abienol synthase, chloroplastic-like</fullName>
    </submittedName>
</protein>
<dbReference type="InterPro" id="IPR001906">
    <property type="entry name" value="Terpene_synth_N"/>
</dbReference>
<dbReference type="AlphaFoldDB" id="A0A8M8V0L6"/>
<feature type="domain" description="Reverse transcriptase Ty1/copia-type" evidence="9">
    <location>
        <begin position="824"/>
        <end position="907"/>
    </location>
</feature>
<sequence length="908" mass="103830">MKFAKFSAISIYTASRSHSFLRLQCLIRKSNMSGGYTLRVIPLSSHSIQSCEKTSGTDCMSDMDSWADQSSLPNATSMFQRERLNHGKVEISPSAYDTAWVAMVPARGYSGSKQPCFPQCLDWIMKNQNPDGSWGLQYPGHSLLVKDSLSSTLACVLALRKWNEGQQLDWTSSGLMVGLPVGKISFLPLDSVLFFPAMINYAKELDLTLPLSSTLVDSLLHVRDSEIRRNQNLEYVAEGLGNSCNWKEILTRQTSNGSLFNSPATTAAALIQCHDDKCFQYSISVLKVFDRWVPTMYPMAIYTHLCMVDTLERLGVSRYFRHEIDCILDEMYRCWQGKEEEISGHEFIDREHFFNTVGRQYSGVTTVLELYRASQMRIYKEEAILEKIHAWTSAFLKQQLLSGSILDKGLHKQVTDKIKNFHGTLDGVGNRRSIELYDVQNVQILKAAYMRRTIHNEDFIQFSVQDFSISQDQYQKELQQIQRWCAECRLDRLNQGRKALQVCYFLSAAVIVDRELSTARMSYAQVIVLLTCLDDYFDLYGSREEALRIIELVRNWNMQPAKTELSEEAEILFTALYKTVNEVAAEAYATQGRCVKHDLVSMWVELLTNSARTKEPWSDSKMPNLDEHLSIAWKTVGCKLCVLTSIHFLGMKLPADVFTCAELTNLCKNASLVCRLLNDLRTFKREYAERVLNSVSVQTIEGAISEEEAILKVKQMIEDNKRKVLRMVYQREGSVVPRKCKKLFWKTCKIAYFLYSHDGGDEFTSPQEITKDMNAVIWEPLEPKSFSEAVEHQEWRDAMRSELDTLEKSSTWHLSTLPEGKLAIGCKWASRQWNVEFTAYGFRQSVHDHYLFVKDIPLGPIVLLVYVDDILITGPSLSAIQEVKNYLHTLFTIKDIGDARYLLGLEIA</sequence>
<comment type="similarity">
    <text evidence="3">Belongs to the terpene synthase family.</text>
</comment>
<dbReference type="OrthoDB" id="2343925at2759"/>